<comment type="caution">
    <text evidence="2">The sequence shown here is derived from an EMBL/GenBank/DDBJ whole genome shotgun (WGS) entry which is preliminary data.</text>
</comment>
<dbReference type="Proteomes" id="UP000230821">
    <property type="component" value="Unassembled WGS sequence"/>
</dbReference>
<gene>
    <name evidence="2" type="ORF">CSA56_07460</name>
</gene>
<dbReference type="EMBL" id="PDSK01000084">
    <property type="protein sequence ID" value="PIE34549.1"/>
    <property type="molecule type" value="Genomic_DNA"/>
</dbReference>
<evidence type="ECO:0000259" key="1">
    <source>
        <dbReference type="Pfam" id="PF00149"/>
    </source>
</evidence>
<evidence type="ECO:0000313" key="3">
    <source>
        <dbReference type="Proteomes" id="UP000230821"/>
    </source>
</evidence>
<dbReference type="InterPro" id="IPR051918">
    <property type="entry name" value="STPP_CPPED1"/>
</dbReference>
<dbReference type="SUPFAM" id="SSF56300">
    <property type="entry name" value="Metallo-dependent phosphatases"/>
    <property type="match status" value="1"/>
</dbReference>
<feature type="domain" description="Calcineurin-like phosphoesterase" evidence="1">
    <location>
        <begin position="113"/>
        <end position="283"/>
    </location>
</feature>
<dbReference type="Gene3D" id="3.60.21.10">
    <property type="match status" value="1"/>
</dbReference>
<dbReference type="Pfam" id="PF00149">
    <property type="entry name" value="Metallophos"/>
    <property type="match status" value="1"/>
</dbReference>
<accession>A0A2G6KIB3</accession>
<organism evidence="2 3">
    <name type="scientific">candidate division KSB3 bacterium</name>
    <dbReference type="NCBI Taxonomy" id="2044937"/>
    <lineage>
        <taxon>Bacteria</taxon>
        <taxon>candidate division KSB3</taxon>
    </lineage>
</organism>
<dbReference type="AlphaFoldDB" id="A0A2G6KIB3"/>
<evidence type="ECO:0000313" key="2">
    <source>
        <dbReference type="EMBL" id="PIE34549.1"/>
    </source>
</evidence>
<name>A0A2G6KIB3_9BACT</name>
<sequence>MGSIIMYETLSSPPMIRVKGGFLKSLEKHVAVIRAFGFETQVDVFQSAAASALAVPLTVLIENVRGQEVTITHQNGTVRHVIRSESSILFELTDCSRQTLTIKYSHPTNAFDFFFLGDVHGMFHHLREVIQAGNTLDPLFIMSNGDMTHSGHLEDYHRLSDLLGTSHVPVFTSIGNHDKRARGGRANYRKLLSPLYYSFAMRDTKFIVLDSSRKRGLQKFQYAWLEQELQQAKGMRTFVFLHRPPVCPKYNYLAFSASSNAWKFLALMEQYHVEMVLASHIHVFTEFYKRGVHYIITGGGGGALWQPANIHHYLHVFVKKNGVDVKVIPLPTPEAKMSQRLKDVIKFNVEYHITKKKHFKFTNGLGASKRINRSTSSERFRIRRRGV</sequence>
<reference evidence="2 3" key="1">
    <citation type="submission" date="2017-10" db="EMBL/GenBank/DDBJ databases">
        <title>Novel microbial diversity and functional potential in the marine mammal oral microbiome.</title>
        <authorList>
            <person name="Dudek N.K."/>
            <person name="Sun C.L."/>
            <person name="Burstein D."/>
            <person name="Kantor R.S."/>
            <person name="Aliaga Goltsman D.S."/>
            <person name="Bik E.M."/>
            <person name="Thomas B.C."/>
            <person name="Banfield J.F."/>
            <person name="Relman D.A."/>
        </authorList>
    </citation>
    <scope>NUCLEOTIDE SEQUENCE [LARGE SCALE GENOMIC DNA]</scope>
    <source>
        <strain evidence="2">DOLJORAL78_47_16</strain>
    </source>
</reference>
<dbReference type="PANTHER" id="PTHR43143">
    <property type="entry name" value="METALLOPHOSPHOESTERASE, CALCINEURIN SUPERFAMILY"/>
    <property type="match status" value="1"/>
</dbReference>
<dbReference type="InterPro" id="IPR029052">
    <property type="entry name" value="Metallo-depent_PP-like"/>
</dbReference>
<dbReference type="PANTHER" id="PTHR43143:SF1">
    <property type="entry name" value="SERINE_THREONINE-PROTEIN PHOSPHATASE CPPED1"/>
    <property type="match status" value="1"/>
</dbReference>
<dbReference type="InterPro" id="IPR004843">
    <property type="entry name" value="Calcineurin-like_PHP"/>
</dbReference>
<protein>
    <recommendedName>
        <fullName evidence="1">Calcineurin-like phosphoesterase domain-containing protein</fullName>
    </recommendedName>
</protein>
<proteinExistence type="predicted"/>
<dbReference type="GO" id="GO:0016787">
    <property type="term" value="F:hydrolase activity"/>
    <property type="evidence" value="ECO:0007669"/>
    <property type="project" value="InterPro"/>
</dbReference>